<dbReference type="Proteomes" id="UP001595998">
    <property type="component" value="Unassembled WGS sequence"/>
</dbReference>
<evidence type="ECO:0000313" key="1">
    <source>
        <dbReference type="EMBL" id="MFC4425593.1"/>
    </source>
</evidence>
<dbReference type="EMBL" id="JBHSEH010000005">
    <property type="protein sequence ID" value="MFC4425593.1"/>
    <property type="molecule type" value="Genomic_DNA"/>
</dbReference>
<name>A0ABV8XP38_9DEIO</name>
<keyword evidence="2" id="KW-1185">Reference proteome</keyword>
<proteinExistence type="predicted"/>
<evidence type="ECO:0008006" key="3">
    <source>
        <dbReference type="Google" id="ProtNLM"/>
    </source>
</evidence>
<evidence type="ECO:0000313" key="2">
    <source>
        <dbReference type="Proteomes" id="UP001595998"/>
    </source>
</evidence>
<sequence>MRLLLLVLALVVAAVYATFGLRFGYVTLTPTYMWHATGQNSYVYRTYEPRQIVGVQGRCKVNSGHAILRMYDPRGVQIAGQTCQKGQWALNLSGSGAAGNYRLVIDLEKFSGVIDLDEVRGGEQ</sequence>
<protein>
    <recommendedName>
        <fullName evidence="3">Secreted protein</fullName>
    </recommendedName>
</protein>
<accession>A0ABV8XP38</accession>
<dbReference type="RefSeq" id="WP_380037137.1">
    <property type="nucleotide sequence ID" value="NZ_JBHSEH010000005.1"/>
</dbReference>
<organism evidence="1 2">
    <name type="scientific">Deinococcus navajonensis</name>
    <dbReference type="NCBI Taxonomy" id="309884"/>
    <lineage>
        <taxon>Bacteria</taxon>
        <taxon>Thermotogati</taxon>
        <taxon>Deinococcota</taxon>
        <taxon>Deinococci</taxon>
        <taxon>Deinococcales</taxon>
        <taxon>Deinococcaceae</taxon>
        <taxon>Deinococcus</taxon>
    </lineage>
</organism>
<comment type="caution">
    <text evidence="1">The sequence shown here is derived from an EMBL/GenBank/DDBJ whole genome shotgun (WGS) entry which is preliminary data.</text>
</comment>
<gene>
    <name evidence="1" type="ORF">ACFOZ9_05165</name>
</gene>
<reference evidence="2" key="1">
    <citation type="journal article" date="2019" name="Int. J. Syst. Evol. Microbiol.">
        <title>The Global Catalogue of Microorganisms (GCM) 10K type strain sequencing project: providing services to taxonomists for standard genome sequencing and annotation.</title>
        <authorList>
            <consortium name="The Broad Institute Genomics Platform"/>
            <consortium name="The Broad Institute Genome Sequencing Center for Infectious Disease"/>
            <person name="Wu L."/>
            <person name="Ma J."/>
        </authorList>
    </citation>
    <scope>NUCLEOTIDE SEQUENCE [LARGE SCALE GENOMIC DNA]</scope>
    <source>
        <strain evidence="2">CCUG 56029</strain>
    </source>
</reference>